<dbReference type="STRING" id="1882483.A0A317XK78"/>
<keyword evidence="2" id="KW-1133">Transmembrane helix</keyword>
<proteinExistence type="predicted"/>
<feature type="region of interest" description="Disordered" evidence="1">
    <location>
        <begin position="1"/>
        <end position="56"/>
    </location>
</feature>
<accession>A0A317XK78</accession>
<dbReference type="Pfam" id="PF10294">
    <property type="entry name" value="Methyltransf_16"/>
    <property type="match status" value="1"/>
</dbReference>
<feature type="transmembrane region" description="Helical" evidence="2">
    <location>
        <begin position="132"/>
        <end position="154"/>
    </location>
</feature>
<keyword evidence="2" id="KW-0812">Transmembrane</keyword>
<evidence type="ECO:0000313" key="3">
    <source>
        <dbReference type="EMBL" id="PWY98723.1"/>
    </source>
</evidence>
<sequence>MGKKAAKRQHKGSRSHADVTSIKGHGQEGAHNDSEDGSSEEVTPEPNYDGAENLPAHRTKHLSRLSYRFRSLGITLNLTQRNDTNSTGSSLWLSSQVLSSYLIHTYSSKESRASISAASTPAIKANKANRRAIELGSGTGLLSLLLATLGWSVLATDIPPVLDTVLRPNVEEGAYQLVNTAQISADQLAVHELDWTTKPNLWHWDQAGPCTVAPATQSSNDNPDAGTVEHDFELILTADTVYEPSLVRPLVSIISHLYRTRSGSSKPTVLLALERRDSNHIDGALQVASDDFGLDFKQIPAKRVRKIFDTLGEGATWSRQDWDGVEIWKL</sequence>
<feature type="compositionally biased region" description="Basic residues" evidence="1">
    <location>
        <begin position="1"/>
        <end position="14"/>
    </location>
</feature>
<gene>
    <name evidence="3" type="ORF">BCV70DRAFT_201516</name>
</gene>
<dbReference type="InterPro" id="IPR029063">
    <property type="entry name" value="SAM-dependent_MTases_sf"/>
</dbReference>
<keyword evidence="4" id="KW-1185">Reference proteome</keyword>
<dbReference type="PANTHER" id="PTHR14614">
    <property type="entry name" value="HEPATOCELLULAR CARCINOMA-ASSOCIATED ANTIGEN"/>
    <property type="match status" value="1"/>
</dbReference>
<dbReference type="SUPFAM" id="SSF53335">
    <property type="entry name" value="S-adenosyl-L-methionine-dependent methyltransferases"/>
    <property type="match status" value="1"/>
</dbReference>
<dbReference type="AlphaFoldDB" id="A0A317XK78"/>
<keyword evidence="2" id="KW-0472">Membrane</keyword>
<protein>
    <submittedName>
        <fullName evidence="3">Uncharacterized protein</fullName>
    </submittedName>
</protein>
<dbReference type="OrthoDB" id="194386at2759"/>
<dbReference type="Proteomes" id="UP000246740">
    <property type="component" value="Unassembled WGS sequence"/>
</dbReference>
<feature type="compositionally biased region" description="Basic and acidic residues" evidence="1">
    <location>
        <begin position="25"/>
        <end position="34"/>
    </location>
</feature>
<dbReference type="GO" id="GO:0008757">
    <property type="term" value="F:S-adenosylmethionine-dependent methyltransferase activity"/>
    <property type="evidence" value="ECO:0007669"/>
    <property type="project" value="UniProtKB-ARBA"/>
</dbReference>
<dbReference type="GO" id="GO:0005737">
    <property type="term" value="C:cytoplasm"/>
    <property type="evidence" value="ECO:0007669"/>
    <property type="project" value="TreeGrafter"/>
</dbReference>
<name>A0A317XK78_9BASI</name>
<dbReference type="InterPro" id="IPR019410">
    <property type="entry name" value="Methyltransf_16"/>
</dbReference>
<dbReference type="EMBL" id="KZ819197">
    <property type="protein sequence ID" value="PWY98723.1"/>
    <property type="molecule type" value="Genomic_DNA"/>
</dbReference>
<reference evidence="3 4" key="1">
    <citation type="journal article" date="2018" name="Mol. Biol. Evol.">
        <title>Broad Genomic Sampling Reveals a Smut Pathogenic Ancestry of the Fungal Clade Ustilaginomycotina.</title>
        <authorList>
            <person name="Kijpornyongpan T."/>
            <person name="Mondo S.J."/>
            <person name="Barry K."/>
            <person name="Sandor L."/>
            <person name="Lee J."/>
            <person name="Lipzen A."/>
            <person name="Pangilinan J."/>
            <person name="LaButti K."/>
            <person name="Hainaut M."/>
            <person name="Henrissat B."/>
            <person name="Grigoriev I.V."/>
            <person name="Spatafora J.W."/>
            <person name="Aime M.C."/>
        </authorList>
    </citation>
    <scope>NUCLEOTIDE SEQUENCE [LARGE SCALE GENOMIC DNA]</scope>
    <source>
        <strain evidence="3 4">MCA 3645</strain>
    </source>
</reference>
<evidence type="ECO:0000256" key="2">
    <source>
        <dbReference type="SAM" id="Phobius"/>
    </source>
</evidence>
<dbReference type="GO" id="GO:0005634">
    <property type="term" value="C:nucleus"/>
    <property type="evidence" value="ECO:0007669"/>
    <property type="project" value="TreeGrafter"/>
</dbReference>
<evidence type="ECO:0000313" key="4">
    <source>
        <dbReference type="Proteomes" id="UP000246740"/>
    </source>
</evidence>
<dbReference type="Gene3D" id="3.40.50.150">
    <property type="entry name" value="Vaccinia Virus protein VP39"/>
    <property type="match status" value="1"/>
</dbReference>
<organism evidence="3 4">
    <name type="scientific">Testicularia cyperi</name>
    <dbReference type="NCBI Taxonomy" id="1882483"/>
    <lineage>
        <taxon>Eukaryota</taxon>
        <taxon>Fungi</taxon>
        <taxon>Dikarya</taxon>
        <taxon>Basidiomycota</taxon>
        <taxon>Ustilaginomycotina</taxon>
        <taxon>Ustilaginomycetes</taxon>
        <taxon>Ustilaginales</taxon>
        <taxon>Anthracoideaceae</taxon>
        <taxon>Testicularia</taxon>
    </lineage>
</organism>
<dbReference type="PANTHER" id="PTHR14614:SF162">
    <property type="entry name" value="EXPRESSED PROTEIN"/>
    <property type="match status" value="1"/>
</dbReference>
<dbReference type="InParanoid" id="A0A317XK78"/>
<evidence type="ECO:0000256" key="1">
    <source>
        <dbReference type="SAM" id="MobiDB-lite"/>
    </source>
</evidence>